<dbReference type="Proteomes" id="UP001221413">
    <property type="component" value="Unassembled WGS sequence"/>
</dbReference>
<dbReference type="EMBL" id="JAQGDS010000004">
    <property type="protein sequence ID" value="KAJ6261040.1"/>
    <property type="molecule type" value="Genomic_DNA"/>
</dbReference>
<gene>
    <name evidence="2" type="ORF">Dda_3705</name>
</gene>
<organism evidence="2 3">
    <name type="scientific">Drechslerella dactyloides</name>
    <name type="common">Nematode-trapping fungus</name>
    <name type="synonym">Arthrobotrys dactyloides</name>
    <dbReference type="NCBI Taxonomy" id="74499"/>
    <lineage>
        <taxon>Eukaryota</taxon>
        <taxon>Fungi</taxon>
        <taxon>Dikarya</taxon>
        <taxon>Ascomycota</taxon>
        <taxon>Pezizomycotina</taxon>
        <taxon>Orbiliomycetes</taxon>
        <taxon>Orbiliales</taxon>
        <taxon>Orbiliaceae</taxon>
        <taxon>Drechslerella</taxon>
    </lineage>
</organism>
<feature type="region of interest" description="Disordered" evidence="1">
    <location>
        <begin position="128"/>
        <end position="186"/>
    </location>
</feature>
<evidence type="ECO:0000313" key="3">
    <source>
        <dbReference type="Proteomes" id="UP001221413"/>
    </source>
</evidence>
<sequence length="266" mass="31142">MKTRTICCEPCDFIFTGVALLQEHHIDRHIVIVCRQCNDEKFAGIAEFRRHAPCLGLHASKCGDCGKRFERTLDRDGFDIIEHAKSCQAIIDSMCRGLFFTSSEDYRQHCRHDSGHCQRLNKLRHERRQIRMEKMAREKKAREERERKAREEAERQKEEEQEEEEQEQEWTGWEGWPLHGPAAPEPEVKAHFEIKTVTTEEIVRKMYGIRSALEPEEEIVWPDHMISPWAAAAQKRRERGLAERAARKARQQEAQAAEKTKGKKAI</sequence>
<evidence type="ECO:0000256" key="1">
    <source>
        <dbReference type="SAM" id="MobiDB-lite"/>
    </source>
</evidence>
<comment type="caution">
    <text evidence="2">The sequence shown here is derived from an EMBL/GenBank/DDBJ whole genome shotgun (WGS) entry which is preliminary data.</text>
</comment>
<evidence type="ECO:0000313" key="2">
    <source>
        <dbReference type="EMBL" id="KAJ6261040.1"/>
    </source>
</evidence>
<dbReference type="AlphaFoldDB" id="A0AAD6NK59"/>
<keyword evidence="3" id="KW-1185">Reference proteome</keyword>
<feature type="region of interest" description="Disordered" evidence="1">
    <location>
        <begin position="234"/>
        <end position="266"/>
    </location>
</feature>
<feature type="compositionally biased region" description="Acidic residues" evidence="1">
    <location>
        <begin position="159"/>
        <end position="168"/>
    </location>
</feature>
<accession>A0AAD6NK59</accession>
<protein>
    <submittedName>
        <fullName evidence="2">Uncharacterized protein</fullName>
    </submittedName>
</protein>
<feature type="compositionally biased region" description="Basic and acidic residues" evidence="1">
    <location>
        <begin position="129"/>
        <end position="158"/>
    </location>
</feature>
<proteinExistence type="predicted"/>
<reference evidence="2" key="1">
    <citation type="submission" date="2023-01" db="EMBL/GenBank/DDBJ databases">
        <title>The chitinases involved in constricting ring structure development in the nematode-trapping fungus Drechslerella dactyloides.</title>
        <authorList>
            <person name="Wang R."/>
            <person name="Zhang L."/>
            <person name="Tang P."/>
            <person name="Li S."/>
            <person name="Liang L."/>
        </authorList>
    </citation>
    <scope>NUCLEOTIDE SEQUENCE</scope>
    <source>
        <strain evidence="2">YMF1.00031</strain>
    </source>
</reference>
<name>A0AAD6NK59_DREDA</name>